<name>A0ABN3YAH8_9ACTN</name>
<feature type="transmembrane region" description="Helical" evidence="7">
    <location>
        <begin position="73"/>
        <end position="89"/>
    </location>
</feature>
<evidence type="ECO:0000256" key="7">
    <source>
        <dbReference type="SAM" id="Phobius"/>
    </source>
</evidence>
<dbReference type="CDD" id="cd06853">
    <property type="entry name" value="GT_WecA_like"/>
    <property type="match status" value="1"/>
</dbReference>
<evidence type="ECO:0000256" key="6">
    <source>
        <dbReference type="ARBA" id="ARBA00023136"/>
    </source>
</evidence>
<evidence type="ECO:0000256" key="5">
    <source>
        <dbReference type="ARBA" id="ARBA00022989"/>
    </source>
</evidence>
<reference evidence="9" key="1">
    <citation type="journal article" date="2019" name="Int. J. Syst. Evol. Microbiol.">
        <title>The Global Catalogue of Microorganisms (GCM) 10K type strain sequencing project: providing services to taxonomists for standard genome sequencing and annotation.</title>
        <authorList>
            <consortium name="The Broad Institute Genomics Platform"/>
            <consortium name="The Broad Institute Genome Sequencing Center for Infectious Disease"/>
            <person name="Wu L."/>
            <person name="Ma J."/>
        </authorList>
    </citation>
    <scope>NUCLEOTIDE SEQUENCE [LARGE SCALE GENOMIC DNA]</scope>
    <source>
        <strain evidence="9">JCM 3106</strain>
    </source>
</reference>
<evidence type="ECO:0000313" key="9">
    <source>
        <dbReference type="Proteomes" id="UP001499930"/>
    </source>
</evidence>
<comment type="subcellular location">
    <subcellularLocation>
        <location evidence="1">Cell membrane</location>
        <topology evidence="1">Multi-pass membrane protein</topology>
    </subcellularLocation>
</comment>
<dbReference type="EMBL" id="BAAAWD010000015">
    <property type="protein sequence ID" value="GAA3024160.1"/>
    <property type="molecule type" value="Genomic_DNA"/>
</dbReference>
<dbReference type="PANTHER" id="PTHR22926:SF3">
    <property type="entry name" value="UNDECAPRENYL-PHOSPHATE ALPHA-N-ACETYLGLUCOSAMINYL 1-PHOSPHATE TRANSFERASE"/>
    <property type="match status" value="1"/>
</dbReference>
<comment type="caution">
    <text evidence="8">The sequence shown here is derived from an EMBL/GenBank/DDBJ whole genome shotgun (WGS) entry which is preliminary data.</text>
</comment>
<organism evidence="8 9">
    <name type="scientific">Streptosporangium longisporum</name>
    <dbReference type="NCBI Taxonomy" id="46187"/>
    <lineage>
        <taxon>Bacteria</taxon>
        <taxon>Bacillati</taxon>
        <taxon>Actinomycetota</taxon>
        <taxon>Actinomycetes</taxon>
        <taxon>Streptosporangiales</taxon>
        <taxon>Streptosporangiaceae</taxon>
        <taxon>Streptosporangium</taxon>
    </lineage>
</organism>
<keyword evidence="5 7" id="KW-1133">Transmembrane helix</keyword>
<gene>
    <name evidence="8" type="ORF">GCM10017559_57030</name>
</gene>
<evidence type="ECO:0000256" key="2">
    <source>
        <dbReference type="ARBA" id="ARBA00022475"/>
    </source>
</evidence>
<protein>
    <recommendedName>
        <fullName evidence="10">Undecaprenyl-phosphate alpha-N-acetylglucosaminyl 1-phosphate transferase</fullName>
    </recommendedName>
</protein>
<evidence type="ECO:0000256" key="3">
    <source>
        <dbReference type="ARBA" id="ARBA00022679"/>
    </source>
</evidence>
<feature type="transmembrane region" description="Helical" evidence="7">
    <location>
        <begin position="174"/>
        <end position="194"/>
    </location>
</feature>
<feature type="transmembrane region" description="Helical" evidence="7">
    <location>
        <begin position="149"/>
        <end position="168"/>
    </location>
</feature>
<keyword evidence="3" id="KW-0808">Transferase</keyword>
<dbReference type="Proteomes" id="UP001499930">
    <property type="component" value="Unassembled WGS sequence"/>
</dbReference>
<accession>A0ABN3YAH8</accession>
<evidence type="ECO:0008006" key="10">
    <source>
        <dbReference type="Google" id="ProtNLM"/>
    </source>
</evidence>
<dbReference type="PANTHER" id="PTHR22926">
    <property type="entry name" value="PHOSPHO-N-ACETYLMURAMOYL-PENTAPEPTIDE-TRANSFERASE"/>
    <property type="match status" value="1"/>
</dbReference>
<evidence type="ECO:0000256" key="1">
    <source>
        <dbReference type="ARBA" id="ARBA00004651"/>
    </source>
</evidence>
<feature type="transmembrane region" description="Helical" evidence="7">
    <location>
        <begin position="48"/>
        <end position="66"/>
    </location>
</feature>
<sequence length="345" mass="35308">MSGTLALTAGTACLLSAAAVVPLRRLALRWDLTDHPGGHKAHSRPTPYLGGIAITVGTVVPAAVALGLADLQITAILLAATAVSLLGLIDDISPLPAVTRLTVETVVAVGVVLSGVQATVTGTWLDAVLTTVWIVVMTNSFNLLDNMDGALGSVTFVAAALLAVTALLQGHVALAVPLVALTCACLGFLPYNWAPARVFMGDSGSLFIGFTLACSATVLVAGRPPDATIAGLFLPTFVATVDTCVVFLSRVLTGRSPLQGGTDHVSHRLRRAGLGTRSVAVTLGAITAVTGVLCLATALGRMPPLVATAVAGAIAGGLVGLLRDMSVRVSVRTPQPLQRIRERRR</sequence>
<proteinExistence type="predicted"/>
<dbReference type="InterPro" id="IPR000715">
    <property type="entry name" value="Glycosyl_transferase_4"/>
</dbReference>
<feature type="transmembrane region" description="Helical" evidence="7">
    <location>
        <begin position="206"/>
        <end position="223"/>
    </location>
</feature>
<feature type="transmembrane region" description="Helical" evidence="7">
    <location>
        <begin position="229"/>
        <end position="253"/>
    </location>
</feature>
<evidence type="ECO:0000313" key="8">
    <source>
        <dbReference type="EMBL" id="GAA3024160.1"/>
    </source>
</evidence>
<evidence type="ECO:0000256" key="4">
    <source>
        <dbReference type="ARBA" id="ARBA00022692"/>
    </source>
</evidence>
<keyword evidence="4 7" id="KW-0812">Transmembrane</keyword>
<keyword evidence="2" id="KW-1003">Cell membrane</keyword>
<keyword evidence="6 7" id="KW-0472">Membrane</keyword>
<keyword evidence="9" id="KW-1185">Reference proteome</keyword>
<dbReference type="RefSeq" id="WP_344900712.1">
    <property type="nucleotide sequence ID" value="NZ_BAAAWD010000015.1"/>
</dbReference>
<feature type="transmembrane region" description="Helical" evidence="7">
    <location>
        <begin position="109"/>
        <end position="137"/>
    </location>
</feature>
<feature type="transmembrane region" description="Helical" evidence="7">
    <location>
        <begin position="274"/>
        <end position="299"/>
    </location>
</feature>
<dbReference type="Pfam" id="PF00953">
    <property type="entry name" value="Glycos_transf_4"/>
    <property type="match status" value="1"/>
</dbReference>
<feature type="transmembrane region" description="Helical" evidence="7">
    <location>
        <begin position="305"/>
        <end position="322"/>
    </location>
</feature>